<evidence type="ECO:0000313" key="4">
    <source>
        <dbReference type="Proteomes" id="UP000077521"/>
    </source>
</evidence>
<dbReference type="GO" id="GO:0000981">
    <property type="term" value="F:DNA-binding transcription factor activity, RNA polymerase II-specific"/>
    <property type="evidence" value="ECO:0007669"/>
    <property type="project" value="InterPro"/>
</dbReference>
<feature type="compositionally biased region" description="Low complexity" evidence="2">
    <location>
        <begin position="1101"/>
        <end position="1115"/>
    </location>
</feature>
<evidence type="ECO:0000256" key="1">
    <source>
        <dbReference type="ARBA" id="ARBA00023242"/>
    </source>
</evidence>
<reference evidence="3" key="2">
    <citation type="journal article" date="2019" name="IMA Fungus">
        <title>Genome sequencing and comparison of five Tilletia species to identify candidate genes for the detection of regulated species infecting wheat.</title>
        <authorList>
            <person name="Nguyen H.D.T."/>
            <person name="Sultana T."/>
            <person name="Kesanakurti P."/>
            <person name="Hambleton S."/>
        </authorList>
    </citation>
    <scope>NUCLEOTIDE SEQUENCE</scope>
    <source>
        <strain evidence="3">DAOMC 236416</strain>
    </source>
</reference>
<gene>
    <name evidence="3" type="ORF">A4X13_0g2173</name>
</gene>
<feature type="compositionally biased region" description="Basic and acidic residues" evidence="2">
    <location>
        <begin position="1032"/>
        <end position="1047"/>
    </location>
</feature>
<organism evidence="3 4">
    <name type="scientific">Tilletia indica</name>
    <dbReference type="NCBI Taxonomy" id="43049"/>
    <lineage>
        <taxon>Eukaryota</taxon>
        <taxon>Fungi</taxon>
        <taxon>Dikarya</taxon>
        <taxon>Basidiomycota</taxon>
        <taxon>Ustilaginomycotina</taxon>
        <taxon>Exobasidiomycetes</taxon>
        <taxon>Tilletiales</taxon>
        <taxon>Tilletiaceae</taxon>
        <taxon>Tilletia</taxon>
    </lineage>
</organism>
<accession>A0A177TUV0</accession>
<dbReference type="GO" id="GO:0008270">
    <property type="term" value="F:zinc ion binding"/>
    <property type="evidence" value="ECO:0007669"/>
    <property type="project" value="InterPro"/>
</dbReference>
<keyword evidence="1" id="KW-0539">Nucleus</keyword>
<feature type="region of interest" description="Disordered" evidence="2">
    <location>
        <begin position="149"/>
        <end position="269"/>
    </location>
</feature>
<name>A0A177TUV0_9BASI</name>
<feature type="compositionally biased region" description="Polar residues" evidence="2">
    <location>
        <begin position="255"/>
        <end position="268"/>
    </location>
</feature>
<dbReference type="PANTHER" id="PTHR31668">
    <property type="entry name" value="GLUCOSE TRANSPORT TRANSCRIPTION REGULATOR RGT1-RELATED-RELATED"/>
    <property type="match status" value="1"/>
</dbReference>
<feature type="region of interest" description="Disordered" evidence="2">
    <location>
        <begin position="43"/>
        <end position="68"/>
    </location>
</feature>
<feature type="region of interest" description="Disordered" evidence="2">
    <location>
        <begin position="731"/>
        <end position="761"/>
    </location>
</feature>
<keyword evidence="4" id="KW-1185">Reference proteome</keyword>
<proteinExistence type="predicted"/>
<feature type="compositionally biased region" description="Basic and acidic residues" evidence="2">
    <location>
        <begin position="156"/>
        <end position="167"/>
    </location>
</feature>
<feature type="compositionally biased region" description="Low complexity" evidence="2">
    <location>
        <begin position="945"/>
        <end position="958"/>
    </location>
</feature>
<dbReference type="InterPro" id="IPR001138">
    <property type="entry name" value="Zn2Cys6_DnaBD"/>
</dbReference>
<feature type="compositionally biased region" description="Basic and acidic residues" evidence="2">
    <location>
        <begin position="736"/>
        <end position="748"/>
    </location>
</feature>
<dbReference type="InterPro" id="IPR036864">
    <property type="entry name" value="Zn2-C6_fun-type_DNA-bd_sf"/>
</dbReference>
<dbReference type="Gene3D" id="4.10.240.10">
    <property type="entry name" value="Zn(2)-C6 fungal-type DNA-binding domain"/>
    <property type="match status" value="1"/>
</dbReference>
<reference evidence="3" key="1">
    <citation type="submission" date="2016-04" db="EMBL/GenBank/DDBJ databases">
        <authorList>
            <person name="Nguyen H.D."/>
            <person name="Samba Siva P."/>
            <person name="Cullis J."/>
            <person name="Levesque C.A."/>
            <person name="Hambleton S."/>
        </authorList>
    </citation>
    <scope>NUCLEOTIDE SEQUENCE</scope>
    <source>
        <strain evidence="3">DAOMC 236416</strain>
    </source>
</reference>
<feature type="region of interest" description="Disordered" evidence="2">
    <location>
        <begin position="1"/>
        <end position="28"/>
    </location>
</feature>
<dbReference type="SUPFAM" id="SSF57701">
    <property type="entry name" value="Zn2/Cys6 DNA-binding domain"/>
    <property type="match status" value="1"/>
</dbReference>
<feature type="compositionally biased region" description="Basic and acidic residues" evidence="2">
    <location>
        <begin position="16"/>
        <end position="26"/>
    </location>
</feature>
<dbReference type="CDD" id="cd12148">
    <property type="entry name" value="fungal_TF_MHR"/>
    <property type="match status" value="1"/>
</dbReference>
<feature type="compositionally biased region" description="Low complexity" evidence="2">
    <location>
        <begin position="45"/>
        <end position="60"/>
    </location>
</feature>
<evidence type="ECO:0000256" key="2">
    <source>
        <dbReference type="SAM" id="MobiDB-lite"/>
    </source>
</evidence>
<dbReference type="SMART" id="SM00066">
    <property type="entry name" value="GAL4"/>
    <property type="match status" value="1"/>
</dbReference>
<feature type="region of interest" description="Disordered" evidence="2">
    <location>
        <begin position="940"/>
        <end position="973"/>
    </location>
</feature>
<feature type="region of interest" description="Disordered" evidence="2">
    <location>
        <begin position="1022"/>
        <end position="1084"/>
    </location>
</feature>
<sequence length="1311" mass="140349">MTGLAGIAPPPPFHQRPSDEIAHQQEEATAAAADILSASFSQVNPSSFSTPAAAPTAESSGDSTSAYKPKRVQNVSCDACRLRKVKCDRAPRIAEWRTANPHLPQAHDLAYRPGTEVVWCSLCSEHGIKCTLTIKPPKRRVGRRIAALKKANQDGGDERQSGDREDLSSGSEHEEEALHQIPRSNQAAGAEGRGEQGRPRKRQRVSASGALNNDIDPSSSQPGPPAVRSRPTNESQEVDLAPHTRSPPPSTSRTAQYNHTPISLSSPQIGIFGVPRLSKDVLDASIMGFFSGPCVCPSIVRYEEILPRYRAYIRKEWGSSNGSSQDRSPFQSYTDGFGFAASMGSHGLVEESMVGDNLPRAPPMEESLKDRVPFSGDDIIPLPPILTIALALAGSGQLDQDVYPFKLHLQRDLAERWKEISEEYVSSVDLGLDFSGGGGGKEDEGVGWHEAQDALDAMIIVSAQDYEVMGAEHEVAMRALRQQAWNSAPGSSTAGGSAQQLHGKDHIKHQSALLFQIRPSTLEGTLRLAYKMGINRNPFPHLTNDPSSSSQFPLRTSSLVTRIRRTREWWVLFANDAFESLARRTPLLIGDWDFDVALPSFRSGLGPNGEVRVVSGPPLASRTRSTPQQSADGNGNTAAPTSSSGPPKPNPSLLPTSFDVNWTNSLFSLVFLARGLSRRFVSVRAQGQGINVLDALNSIEVLERFYRGVPGELRWEYQDARLLRILGEMYPSEPRTGGRESGVGRDGEGSDSTSSVRRRRVPNSVRATNKAFRDGIQSLTLESLLASVVICLSSAVDTFGFRNPGRGDDADPLAVVEAMLSGQLRENPFFRVDQDSASSEPRFLKNLKDDLLVEKSQNELAFEARKSASALVQHRSMEDVTVARLYTLTLRFFFRMAKVFREAAQHDFLSPRYNTFGGVAAIYTLWGIKHVNDLMKAAAGGNEGTSSASTSTMPASNSGAQSQPGRSAGPRTFPGVCRMAATDTGTDLEDAKQAVRDLIDALASTITSDTRVEGLVRALRGQTQSWDEEDVRELWERQQSRHAESRLGADGNTDGFGAGVGPEPASVPPSSFLEPGPMPGLESSSASSEWYKLAAAAAAAAAANTSPPQQQQQMPQQPPPPPTLLPTSSDIRPSGYVSLGLDPFADLSQFGVAYGAEGFEGNVPSAFPSGTEVSSGGAAMGYGVPQLPPIGHLSAGNDGMERTAASSTYDFDRAVREMLAAAAAVGGGPGSSSQMQMQGQRPHSVGGLTQGAYTTMAGSNSYGGGAEFGQGQGGGGQGVMNMLSPMTLALSTLPPLSTESQSSMDWLAGLM</sequence>
<dbReference type="Pfam" id="PF00172">
    <property type="entry name" value="Zn_clus"/>
    <property type="match status" value="1"/>
</dbReference>
<dbReference type="PROSITE" id="PS50048">
    <property type="entry name" value="ZN2_CY6_FUNGAL_2"/>
    <property type="match status" value="1"/>
</dbReference>
<evidence type="ECO:0000313" key="3">
    <source>
        <dbReference type="EMBL" id="KAE8257702.1"/>
    </source>
</evidence>
<comment type="caution">
    <text evidence="3">The sequence shown here is derived from an EMBL/GenBank/DDBJ whole genome shotgun (WGS) entry which is preliminary data.</text>
</comment>
<feature type="compositionally biased region" description="Polar residues" evidence="2">
    <location>
        <begin position="622"/>
        <end position="645"/>
    </location>
</feature>
<feature type="compositionally biased region" description="Low complexity" evidence="2">
    <location>
        <begin position="1231"/>
        <end position="1240"/>
    </location>
</feature>
<feature type="region of interest" description="Disordered" evidence="2">
    <location>
        <begin position="1225"/>
        <end position="1245"/>
    </location>
</feature>
<protein>
    <submittedName>
        <fullName evidence="3">Uncharacterized protein</fullName>
    </submittedName>
</protein>
<dbReference type="EMBL" id="LWDF02000099">
    <property type="protein sequence ID" value="KAE8257702.1"/>
    <property type="molecule type" value="Genomic_DNA"/>
</dbReference>
<dbReference type="InterPro" id="IPR050797">
    <property type="entry name" value="Carb_Metab_Trans_Reg"/>
</dbReference>
<feature type="compositionally biased region" description="Polar residues" evidence="2">
    <location>
        <begin position="205"/>
        <end position="221"/>
    </location>
</feature>
<feature type="region of interest" description="Disordered" evidence="2">
    <location>
        <begin position="1101"/>
        <end position="1132"/>
    </location>
</feature>
<dbReference type="Proteomes" id="UP000077521">
    <property type="component" value="Unassembled WGS sequence"/>
</dbReference>
<dbReference type="CDD" id="cd00067">
    <property type="entry name" value="GAL4"/>
    <property type="match status" value="1"/>
</dbReference>
<feature type="region of interest" description="Disordered" evidence="2">
    <location>
        <begin position="612"/>
        <end position="652"/>
    </location>
</feature>